<reference evidence="9" key="1">
    <citation type="submission" date="2022-11" db="UniProtKB">
        <authorList>
            <consortium name="WormBaseParasite"/>
        </authorList>
    </citation>
    <scope>IDENTIFICATION</scope>
</reference>
<dbReference type="InterPro" id="IPR012337">
    <property type="entry name" value="RNaseH-like_sf"/>
</dbReference>
<keyword evidence="5" id="KW-0269">Exonuclease</keyword>
<accession>A0A914X278</accession>
<dbReference type="GO" id="GO:0005737">
    <property type="term" value="C:cytoplasm"/>
    <property type="evidence" value="ECO:0007669"/>
    <property type="project" value="TreeGrafter"/>
</dbReference>
<feature type="region of interest" description="Disordered" evidence="7">
    <location>
        <begin position="255"/>
        <end position="283"/>
    </location>
</feature>
<dbReference type="GO" id="GO:0006308">
    <property type="term" value="P:DNA catabolic process"/>
    <property type="evidence" value="ECO:0007669"/>
    <property type="project" value="TreeGrafter"/>
</dbReference>
<keyword evidence="3" id="KW-0479">Metal-binding</keyword>
<evidence type="ECO:0000313" key="9">
    <source>
        <dbReference type="WBParaSite" id="PSAMB.scaffold570size46881.g6985.t1"/>
    </source>
</evidence>
<evidence type="ECO:0000256" key="4">
    <source>
        <dbReference type="ARBA" id="ARBA00022801"/>
    </source>
</evidence>
<dbReference type="PANTHER" id="PTHR13058">
    <property type="entry name" value="THREE PRIME REPAIR EXONUCLEASE 1, 2"/>
    <property type="match status" value="1"/>
</dbReference>
<name>A0A914X278_9BILA</name>
<dbReference type="GO" id="GO:0008296">
    <property type="term" value="F:3'-5'-DNA exonuclease activity"/>
    <property type="evidence" value="ECO:0007669"/>
    <property type="project" value="TreeGrafter"/>
</dbReference>
<dbReference type="GO" id="GO:0003676">
    <property type="term" value="F:nucleic acid binding"/>
    <property type="evidence" value="ECO:0007669"/>
    <property type="project" value="InterPro"/>
</dbReference>
<keyword evidence="8" id="KW-1185">Reference proteome</keyword>
<evidence type="ECO:0000256" key="2">
    <source>
        <dbReference type="ARBA" id="ARBA00022722"/>
    </source>
</evidence>
<keyword evidence="6" id="KW-0460">Magnesium</keyword>
<sequence>MNGAARSPVKTYVFIDTETTGIFPEDPANLNNWNGPPIPGQRRDNALKLHILVNHTDPNKAPHVTEVALLAVPRELLEDAVARLEGDEDGVVPNAVNVHTRQIRPNLSEDEWNSYRQKQVANRALLLTPRDLQLKASFAEEWPGIRHFLTTIPKPACLIAHYGLGFDFRLLSAEFERNKIPKNERLPDGVFFVDSYLMALDIESDYQKELKQQMTAIDWSKVKAVENMDGDVQLEPDQTDDGATTEPADVDMNAYRQEPGSSYSTPPRAVRNESSSDLTTDNQRARRRLLDGAPTDSPTRCLSQATWSPAKKLRVNKDHHKLFRRNNSGGWSFDPLMAQAHFKTPKFKLQTLYEELVGGTFNAHRAEDDCWALMKVCLTYGRDFVTYADCFYCQFPEKMNAN</sequence>
<proteinExistence type="predicted"/>
<dbReference type="PANTHER" id="PTHR13058:SF19">
    <property type="entry name" value="LD40940P"/>
    <property type="match status" value="1"/>
</dbReference>
<evidence type="ECO:0000256" key="5">
    <source>
        <dbReference type="ARBA" id="ARBA00022839"/>
    </source>
</evidence>
<evidence type="ECO:0000313" key="8">
    <source>
        <dbReference type="Proteomes" id="UP000887566"/>
    </source>
</evidence>
<dbReference type="GO" id="GO:0046872">
    <property type="term" value="F:metal ion binding"/>
    <property type="evidence" value="ECO:0007669"/>
    <property type="project" value="UniProtKB-KW"/>
</dbReference>
<evidence type="ECO:0000256" key="3">
    <source>
        <dbReference type="ARBA" id="ARBA00022723"/>
    </source>
</evidence>
<keyword evidence="2" id="KW-0540">Nuclease</keyword>
<evidence type="ECO:0000256" key="1">
    <source>
        <dbReference type="ARBA" id="ARBA00001946"/>
    </source>
</evidence>
<dbReference type="InterPro" id="IPR036397">
    <property type="entry name" value="RNaseH_sf"/>
</dbReference>
<feature type="compositionally biased region" description="Polar residues" evidence="7">
    <location>
        <begin position="272"/>
        <end position="282"/>
    </location>
</feature>
<dbReference type="WBParaSite" id="PSAMB.scaffold570size46881.g6985.t1">
    <property type="protein sequence ID" value="PSAMB.scaffold570size46881.g6985.t1"/>
    <property type="gene ID" value="PSAMB.scaffold570size46881.g6985"/>
</dbReference>
<organism evidence="8 9">
    <name type="scientific">Plectus sambesii</name>
    <dbReference type="NCBI Taxonomy" id="2011161"/>
    <lineage>
        <taxon>Eukaryota</taxon>
        <taxon>Metazoa</taxon>
        <taxon>Ecdysozoa</taxon>
        <taxon>Nematoda</taxon>
        <taxon>Chromadorea</taxon>
        <taxon>Plectida</taxon>
        <taxon>Plectina</taxon>
        <taxon>Plectoidea</taxon>
        <taxon>Plectidae</taxon>
        <taxon>Plectus</taxon>
    </lineage>
</organism>
<dbReference type="Proteomes" id="UP000887566">
    <property type="component" value="Unplaced"/>
</dbReference>
<protein>
    <submittedName>
        <fullName evidence="9">Exonuclease domain-containing protein</fullName>
    </submittedName>
</protein>
<comment type="cofactor">
    <cofactor evidence="1">
        <name>Mg(2+)</name>
        <dbReference type="ChEBI" id="CHEBI:18420"/>
    </cofactor>
</comment>
<dbReference type="Gene3D" id="3.30.420.10">
    <property type="entry name" value="Ribonuclease H-like superfamily/Ribonuclease H"/>
    <property type="match status" value="2"/>
</dbReference>
<keyword evidence="4" id="KW-0378">Hydrolase</keyword>
<dbReference type="AlphaFoldDB" id="A0A914X278"/>
<dbReference type="SUPFAM" id="SSF53098">
    <property type="entry name" value="Ribonuclease H-like"/>
    <property type="match status" value="1"/>
</dbReference>
<dbReference type="InterPro" id="IPR040393">
    <property type="entry name" value="TREX1/2"/>
</dbReference>
<evidence type="ECO:0000256" key="6">
    <source>
        <dbReference type="ARBA" id="ARBA00022842"/>
    </source>
</evidence>
<evidence type="ECO:0000256" key="7">
    <source>
        <dbReference type="SAM" id="MobiDB-lite"/>
    </source>
</evidence>